<keyword evidence="8" id="KW-0949">S-adenosyl-L-methionine</keyword>
<evidence type="ECO:0000256" key="1">
    <source>
        <dbReference type="ARBA" id="ARBA00001966"/>
    </source>
</evidence>
<evidence type="ECO:0000256" key="2">
    <source>
        <dbReference type="ARBA" id="ARBA00004496"/>
    </source>
</evidence>
<evidence type="ECO:0000256" key="7">
    <source>
        <dbReference type="ARBA" id="ARBA00022679"/>
    </source>
</evidence>
<dbReference type="GO" id="GO:0051539">
    <property type="term" value="F:4 iron, 4 sulfur cluster binding"/>
    <property type="evidence" value="ECO:0007669"/>
    <property type="project" value="UniProtKB-KW"/>
</dbReference>
<dbReference type="Gene3D" id="3.20.20.70">
    <property type="entry name" value="Aldolase class I"/>
    <property type="match status" value="1"/>
</dbReference>
<dbReference type="InterPro" id="IPR027492">
    <property type="entry name" value="RNA_MTrfase_RlmN"/>
</dbReference>
<dbReference type="GO" id="GO:0030488">
    <property type="term" value="P:tRNA methylation"/>
    <property type="evidence" value="ECO:0007669"/>
    <property type="project" value="InterPro"/>
</dbReference>
<dbReference type="GO" id="GO:0008173">
    <property type="term" value="F:RNA methyltransferase activity"/>
    <property type="evidence" value="ECO:0007669"/>
    <property type="project" value="InterPro"/>
</dbReference>
<gene>
    <name evidence="13" type="ORF">A3G50_00745</name>
</gene>
<keyword evidence="7 13" id="KW-0808">Transferase</keyword>
<keyword evidence="6 13" id="KW-0489">Methyltransferase</keyword>
<dbReference type="SUPFAM" id="SSF102114">
    <property type="entry name" value="Radical SAM enzymes"/>
    <property type="match status" value="1"/>
</dbReference>
<accession>A0A1F6C3C7</accession>
<dbReference type="FunFam" id="3.20.20.70:FF:000014">
    <property type="entry name" value="Probable dual-specificity RNA methyltransferase RlmN"/>
    <property type="match status" value="1"/>
</dbReference>
<dbReference type="PANTHER" id="PTHR30544:SF5">
    <property type="entry name" value="RADICAL SAM CORE DOMAIN-CONTAINING PROTEIN"/>
    <property type="match status" value="1"/>
</dbReference>
<dbReference type="InterPro" id="IPR007197">
    <property type="entry name" value="rSAM"/>
</dbReference>
<keyword evidence="5" id="KW-0698">rRNA processing</keyword>
<dbReference type="InterPro" id="IPR058240">
    <property type="entry name" value="rSAM_sf"/>
</dbReference>
<evidence type="ECO:0000256" key="3">
    <source>
        <dbReference type="ARBA" id="ARBA00022485"/>
    </source>
</evidence>
<evidence type="ECO:0000256" key="4">
    <source>
        <dbReference type="ARBA" id="ARBA00022490"/>
    </source>
</evidence>
<keyword evidence="11" id="KW-0411">Iron-sulfur</keyword>
<keyword evidence="4" id="KW-0963">Cytoplasm</keyword>
<dbReference type="SFLD" id="SFLDS00029">
    <property type="entry name" value="Radical_SAM"/>
    <property type="match status" value="1"/>
</dbReference>
<dbReference type="EMBL" id="MFKM01000007">
    <property type="protein sequence ID" value="OGG43680.1"/>
    <property type="molecule type" value="Genomic_DNA"/>
</dbReference>
<keyword evidence="9" id="KW-0479">Metal-binding</keyword>
<evidence type="ECO:0000256" key="8">
    <source>
        <dbReference type="ARBA" id="ARBA00022691"/>
    </source>
</evidence>
<keyword evidence="10" id="KW-0408">Iron</keyword>
<dbReference type="GO" id="GO:0046872">
    <property type="term" value="F:metal ion binding"/>
    <property type="evidence" value="ECO:0007669"/>
    <property type="project" value="UniProtKB-KW"/>
</dbReference>
<evidence type="ECO:0000256" key="10">
    <source>
        <dbReference type="ARBA" id="ARBA00023004"/>
    </source>
</evidence>
<organism evidence="13 14">
    <name type="scientific">Candidatus Jorgensenbacteria bacterium RIFCSPLOWO2_12_FULL_42_11</name>
    <dbReference type="NCBI Taxonomy" id="1798473"/>
    <lineage>
        <taxon>Bacteria</taxon>
        <taxon>Candidatus Joergenseniibacteriota</taxon>
    </lineage>
</organism>
<dbReference type="SFLD" id="SFLDF00275">
    <property type="entry name" value="adenosine_C2_methyltransferase"/>
    <property type="match status" value="1"/>
</dbReference>
<evidence type="ECO:0000313" key="14">
    <source>
        <dbReference type="Proteomes" id="UP000176633"/>
    </source>
</evidence>
<dbReference type="CDD" id="cd01335">
    <property type="entry name" value="Radical_SAM"/>
    <property type="match status" value="1"/>
</dbReference>
<dbReference type="AlphaFoldDB" id="A0A1F6C3C7"/>
<dbReference type="Pfam" id="PF04055">
    <property type="entry name" value="Radical_SAM"/>
    <property type="match status" value="1"/>
</dbReference>
<evidence type="ECO:0000256" key="11">
    <source>
        <dbReference type="ARBA" id="ARBA00023014"/>
    </source>
</evidence>
<evidence type="ECO:0000256" key="9">
    <source>
        <dbReference type="ARBA" id="ARBA00022723"/>
    </source>
</evidence>
<keyword evidence="3" id="KW-0004">4Fe-4S</keyword>
<dbReference type="PIRSF" id="PIRSF006004">
    <property type="entry name" value="CHP00048"/>
    <property type="match status" value="1"/>
</dbReference>
<dbReference type="STRING" id="1798473.A3G50_00745"/>
<evidence type="ECO:0000313" key="13">
    <source>
        <dbReference type="EMBL" id="OGG43680.1"/>
    </source>
</evidence>
<proteinExistence type="predicted"/>
<evidence type="ECO:0000256" key="5">
    <source>
        <dbReference type="ARBA" id="ARBA00022552"/>
    </source>
</evidence>
<comment type="caution">
    <text evidence="13">The sequence shown here is derived from an EMBL/GenBank/DDBJ whole genome shotgun (WGS) entry which is preliminary data.</text>
</comment>
<name>A0A1F6C3C7_9BACT</name>
<dbReference type="NCBIfam" id="TIGR00048">
    <property type="entry name" value="rRNA_mod_RlmN"/>
    <property type="match status" value="1"/>
</dbReference>
<comment type="subcellular location">
    <subcellularLocation>
        <location evidence="2">Cytoplasm</location>
    </subcellularLocation>
</comment>
<protein>
    <submittedName>
        <fullName evidence="13">23S rRNA (Adenine(2503)-C(2))-methyltransferase</fullName>
    </submittedName>
</protein>
<dbReference type="InterPro" id="IPR040072">
    <property type="entry name" value="Methyltransferase_A"/>
</dbReference>
<dbReference type="Proteomes" id="UP000176633">
    <property type="component" value="Unassembled WGS sequence"/>
</dbReference>
<sequence>MNLNNLEKILEAEPKYRLSQAKSAVFKELIEDWAETSILPSELRQQLNKNCPLSIKAETTVSKTEDVAKARITLEDGLEIESALMRHSDGRNTVCVSSQTGCPLDCQFCATGKMGFKRNLKPLEIVEQAIFFARRLKKESERITNAVFMGMGEPLLNYENVMTAITILNDKNGLNIGARHISVSTIGIIEGIKKLAAEKIQLNLAISLHAPNNKLRDEIIPINKKYPIEMIISAVDNYIAKTNRQVMFEYLLIKGVNDSDACARELAGLMKKPLYFLNLISYNPSGVFQASTPERTENFKSILKEMGVKFSQRYKFGQDISAACGQFAIK</sequence>
<reference evidence="13 14" key="1">
    <citation type="journal article" date="2016" name="Nat. Commun.">
        <title>Thousands of microbial genomes shed light on interconnected biogeochemical processes in an aquifer system.</title>
        <authorList>
            <person name="Anantharaman K."/>
            <person name="Brown C.T."/>
            <person name="Hug L.A."/>
            <person name="Sharon I."/>
            <person name="Castelle C.J."/>
            <person name="Probst A.J."/>
            <person name="Thomas B.C."/>
            <person name="Singh A."/>
            <person name="Wilkins M.J."/>
            <person name="Karaoz U."/>
            <person name="Brodie E.L."/>
            <person name="Williams K.H."/>
            <person name="Hubbard S.S."/>
            <person name="Banfield J.F."/>
        </authorList>
    </citation>
    <scope>NUCLEOTIDE SEQUENCE [LARGE SCALE GENOMIC DNA]</scope>
</reference>
<dbReference type="InterPro" id="IPR013785">
    <property type="entry name" value="Aldolase_TIM"/>
</dbReference>
<dbReference type="PANTHER" id="PTHR30544">
    <property type="entry name" value="23S RRNA METHYLTRANSFERASE"/>
    <property type="match status" value="1"/>
</dbReference>
<comment type="cofactor">
    <cofactor evidence="1">
        <name>[4Fe-4S] cluster</name>
        <dbReference type="ChEBI" id="CHEBI:49883"/>
    </cofactor>
</comment>
<evidence type="ECO:0000259" key="12">
    <source>
        <dbReference type="PROSITE" id="PS51918"/>
    </source>
</evidence>
<evidence type="ECO:0000256" key="6">
    <source>
        <dbReference type="ARBA" id="ARBA00022603"/>
    </source>
</evidence>
<dbReference type="GO" id="GO:0070475">
    <property type="term" value="P:rRNA base methylation"/>
    <property type="evidence" value="ECO:0007669"/>
    <property type="project" value="InterPro"/>
</dbReference>
<dbReference type="PROSITE" id="PS51918">
    <property type="entry name" value="RADICAL_SAM"/>
    <property type="match status" value="1"/>
</dbReference>
<feature type="domain" description="Radical SAM core" evidence="12">
    <location>
        <begin position="88"/>
        <end position="319"/>
    </location>
</feature>
<dbReference type="SFLD" id="SFLDG01062">
    <property type="entry name" value="methyltransferase_(Class_A)"/>
    <property type="match status" value="1"/>
</dbReference>
<dbReference type="InterPro" id="IPR004383">
    <property type="entry name" value="rRNA_lsu_MTrfase_RlmN/Cfr"/>
</dbReference>
<dbReference type="GO" id="GO:0005737">
    <property type="term" value="C:cytoplasm"/>
    <property type="evidence" value="ECO:0007669"/>
    <property type="project" value="UniProtKB-SubCell"/>
</dbReference>